<feature type="domain" description="CCHC-type" evidence="2">
    <location>
        <begin position="84"/>
        <end position="99"/>
    </location>
</feature>
<dbReference type="PANTHER" id="PTHR37984">
    <property type="entry name" value="PROTEIN CBG26694"/>
    <property type="match status" value="1"/>
</dbReference>
<evidence type="ECO:0000256" key="1">
    <source>
        <dbReference type="PROSITE-ProRule" id="PRU00047"/>
    </source>
</evidence>
<dbReference type="PANTHER" id="PTHR37984:SF13">
    <property type="entry name" value="RIBONUCLEASE H"/>
    <property type="match status" value="1"/>
</dbReference>
<dbReference type="Gene3D" id="4.10.60.10">
    <property type="entry name" value="Zinc finger, CCHC-type"/>
    <property type="match status" value="1"/>
</dbReference>
<evidence type="ECO:0000259" key="2">
    <source>
        <dbReference type="PROSITE" id="PS50158"/>
    </source>
</evidence>
<dbReference type="InterPro" id="IPR050951">
    <property type="entry name" value="Retrovirus_Pol_polyprotein"/>
</dbReference>
<comment type="caution">
    <text evidence="3">The sequence shown here is derived from an EMBL/GenBank/DDBJ whole genome shotgun (WGS) entry which is preliminary data.</text>
</comment>
<reference evidence="3" key="1">
    <citation type="journal article" date="2023" name="Science">
        <title>Genome structures resolve the early diversification of teleost fishes.</title>
        <authorList>
            <person name="Parey E."/>
            <person name="Louis A."/>
            <person name="Montfort J."/>
            <person name="Bouchez O."/>
            <person name="Roques C."/>
            <person name="Iampietro C."/>
            <person name="Lluch J."/>
            <person name="Castinel A."/>
            <person name="Donnadieu C."/>
            <person name="Desvignes T."/>
            <person name="Floi Bucao C."/>
            <person name="Jouanno E."/>
            <person name="Wen M."/>
            <person name="Mejri S."/>
            <person name="Dirks R."/>
            <person name="Jansen H."/>
            <person name="Henkel C."/>
            <person name="Chen W.J."/>
            <person name="Zahm M."/>
            <person name="Cabau C."/>
            <person name="Klopp C."/>
            <person name="Thompson A.W."/>
            <person name="Robinson-Rechavi M."/>
            <person name="Braasch I."/>
            <person name="Lecointre G."/>
            <person name="Bobe J."/>
            <person name="Postlethwait J.H."/>
            <person name="Berthelot C."/>
            <person name="Roest Crollius H."/>
            <person name="Guiguen Y."/>
        </authorList>
    </citation>
    <scope>NUCLEOTIDE SEQUENCE</scope>
    <source>
        <strain evidence="3">NC1722</strain>
    </source>
</reference>
<keyword evidence="1" id="KW-0862">Zinc</keyword>
<dbReference type="GO" id="GO:0008270">
    <property type="term" value="F:zinc ion binding"/>
    <property type="evidence" value="ECO:0007669"/>
    <property type="project" value="UniProtKB-KW"/>
</dbReference>
<keyword evidence="4" id="KW-1185">Reference proteome</keyword>
<dbReference type="SMART" id="SM00343">
    <property type="entry name" value="ZnF_C2HC"/>
    <property type="match status" value="1"/>
</dbReference>
<gene>
    <name evidence="3" type="ORF">AAFF_G00337460</name>
</gene>
<keyword evidence="1" id="KW-0479">Metal-binding</keyword>
<dbReference type="PROSITE" id="PS50158">
    <property type="entry name" value="ZF_CCHC"/>
    <property type="match status" value="1"/>
</dbReference>
<name>A0AAD7SKV3_9TELE</name>
<dbReference type="AlphaFoldDB" id="A0AAD7SKV3"/>
<accession>A0AAD7SKV3</accession>
<sequence length="253" mass="28849">MATYGKIGEFEPETDDWQQYMERLDFYFAANKIDNAGQKRAIFLSACGGKVYAVLRDLYQPNKPDAGETTWLPTADCRFVDAVCHNCHKRGHLARKCRSARQPRRDTARGGQDAEVGAILAAYEYTLEYKEGSKHGNADALSRLPLPTMPVDTPHEGEVVMLMEHMNGTPLQVKQIREWTRRDRVLSRVHQWLLQGSWPRECTDPEVQPYMRRQNELSVEEGCTLWGSRVIIPPPGRQTMIAELHEAHPGSQE</sequence>
<dbReference type="SUPFAM" id="SSF57756">
    <property type="entry name" value="Retrovirus zinc finger-like domains"/>
    <property type="match status" value="1"/>
</dbReference>
<dbReference type="EMBL" id="JAINUG010000053">
    <property type="protein sequence ID" value="KAJ8404479.1"/>
    <property type="molecule type" value="Genomic_DNA"/>
</dbReference>
<proteinExistence type="predicted"/>
<dbReference type="InterPro" id="IPR001878">
    <property type="entry name" value="Znf_CCHC"/>
</dbReference>
<dbReference type="Proteomes" id="UP001221898">
    <property type="component" value="Unassembled WGS sequence"/>
</dbReference>
<dbReference type="InterPro" id="IPR036875">
    <property type="entry name" value="Znf_CCHC_sf"/>
</dbReference>
<protein>
    <recommendedName>
        <fullName evidence="2">CCHC-type domain-containing protein</fullName>
    </recommendedName>
</protein>
<evidence type="ECO:0000313" key="3">
    <source>
        <dbReference type="EMBL" id="KAJ8404479.1"/>
    </source>
</evidence>
<organism evidence="3 4">
    <name type="scientific">Aldrovandia affinis</name>
    <dbReference type="NCBI Taxonomy" id="143900"/>
    <lineage>
        <taxon>Eukaryota</taxon>
        <taxon>Metazoa</taxon>
        <taxon>Chordata</taxon>
        <taxon>Craniata</taxon>
        <taxon>Vertebrata</taxon>
        <taxon>Euteleostomi</taxon>
        <taxon>Actinopterygii</taxon>
        <taxon>Neopterygii</taxon>
        <taxon>Teleostei</taxon>
        <taxon>Notacanthiformes</taxon>
        <taxon>Halosauridae</taxon>
        <taxon>Aldrovandia</taxon>
    </lineage>
</organism>
<keyword evidence="1" id="KW-0863">Zinc-finger</keyword>
<dbReference type="GO" id="GO:0003676">
    <property type="term" value="F:nucleic acid binding"/>
    <property type="evidence" value="ECO:0007669"/>
    <property type="project" value="InterPro"/>
</dbReference>
<evidence type="ECO:0000313" key="4">
    <source>
        <dbReference type="Proteomes" id="UP001221898"/>
    </source>
</evidence>